<dbReference type="CDD" id="cd17536">
    <property type="entry name" value="REC_YesN-like"/>
    <property type="match status" value="1"/>
</dbReference>
<evidence type="ECO:0000313" key="8">
    <source>
        <dbReference type="Proteomes" id="UP001343257"/>
    </source>
</evidence>
<protein>
    <submittedName>
        <fullName evidence="7">Helix-turn-helix domain-containing protein</fullName>
    </submittedName>
</protein>
<keyword evidence="2" id="KW-0238">DNA-binding</keyword>
<organism evidence="7 8">
    <name type="scientific">Paenibacillus chibensis</name>
    <dbReference type="NCBI Taxonomy" id="59846"/>
    <lineage>
        <taxon>Bacteria</taxon>
        <taxon>Bacillati</taxon>
        <taxon>Bacillota</taxon>
        <taxon>Bacilli</taxon>
        <taxon>Bacillales</taxon>
        <taxon>Paenibacillaceae</taxon>
        <taxon>Paenibacillus</taxon>
    </lineage>
</organism>
<dbReference type="InterPro" id="IPR011006">
    <property type="entry name" value="CheY-like_superfamily"/>
</dbReference>
<dbReference type="PROSITE" id="PS01124">
    <property type="entry name" value="HTH_ARAC_FAMILY_2"/>
    <property type="match status" value="1"/>
</dbReference>
<dbReference type="Gene3D" id="3.40.50.2300">
    <property type="match status" value="1"/>
</dbReference>
<dbReference type="PANTHER" id="PTHR43280">
    <property type="entry name" value="ARAC-FAMILY TRANSCRIPTIONAL REGULATOR"/>
    <property type="match status" value="1"/>
</dbReference>
<evidence type="ECO:0000256" key="4">
    <source>
        <dbReference type="PROSITE-ProRule" id="PRU00169"/>
    </source>
</evidence>
<dbReference type="InterPro" id="IPR018060">
    <property type="entry name" value="HTH_AraC"/>
</dbReference>
<name>A0ABU6PS05_9BACL</name>
<evidence type="ECO:0000259" key="6">
    <source>
        <dbReference type="PROSITE" id="PS50110"/>
    </source>
</evidence>
<dbReference type="PROSITE" id="PS50110">
    <property type="entry name" value="RESPONSE_REGULATORY"/>
    <property type="match status" value="1"/>
</dbReference>
<dbReference type="Gene3D" id="1.10.10.60">
    <property type="entry name" value="Homeodomain-like"/>
    <property type="match status" value="2"/>
</dbReference>
<feature type="domain" description="Response regulatory" evidence="6">
    <location>
        <begin position="5"/>
        <end position="125"/>
    </location>
</feature>
<accession>A0ABU6PS05</accession>
<dbReference type="InterPro" id="IPR018062">
    <property type="entry name" value="HTH_AraC-typ_CS"/>
</dbReference>
<dbReference type="EMBL" id="JARTLD010000025">
    <property type="protein sequence ID" value="MED5017648.1"/>
    <property type="molecule type" value="Genomic_DNA"/>
</dbReference>
<dbReference type="InterPro" id="IPR009057">
    <property type="entry name" value="Homeodomain-like_sf"/>
</dbReference>
<dbReference type="PANTHER" id="PTHR43280:SF28">
    <property type="entry name" value="HTH-TYPE TRANSCRIPTIONAL ACTIVATOR RHAS"/>
    <property type="match status" value="1"/>
</dbReference>
<evidence type="ECO:0000256" key="2">
    <source>
        <dbReference type="ARBA" id="ARBA00023125"/>
    </source>
</evidence>
<dbReference type="PRINTS" id="PR00032">
    <property type="entry name" value="HTHARAC"/>
</dbReference>
<keyword evidence="1" id="KW-0805">Transcription regulation</keyword>
<evidence type="ECO:0000256" key="1">
    <source>
        <dbReference type="ARBA" id="ARBA00023015"/>
    </source>
</evidence>
<comment type="caution">
    <text evidence="7">The sequence shown here is derived from an EMBL/GenBank/DDBJ whole genome shotgun (WGS) entry which is preliminary data.</text>
</comment>
<dbReference type="SUPFAM" id="SSF52172">
    <property type="entry name" value="CheY-like"/>
    <property type="match status" value="1"/>
</dbReference>
<dbReference type="SMART" id="SM00448">
    <property type="entry name" value="REC"/>
    <property type="match status" value="1"/>
</dbReference>
<proteinExistence type="predicted"/>
<evidence type="ECO:0000256" key="3">
    <source>
        <dbReference type="ARBA" id="ARBA00023163"/>
    </source>
</evidence>
<dbReference type="SUPFAM" id="SSF46689">
    <property type="entry name" value="Homeodomain-like"/>
    <property type="match status" value="2"/>
</dbReference>
<keyword evidence="3" id="KW-0804">Transcription</keyword>
<keyword evidence="4" id="KW-0597">Phosphoprotein</keyword>
<dbReference type="InterPro" id="IPR020449">
    <property type="entry name" value="Tscrpt_reg_AraC-type_HTH"/>
</dbReference>
<reference evidence="7 8" key="1">
    <citation type="submission" date="2023-03" db="EMBL/GenBank/DDBJ databases">
        <title>Bacillus Genome Sequencing.</title>
        <authorList>
            <person name="Dunlap C."/>
        </authorList>
    </citation>
    <scope>NUCLEOTIDE SEQUENCE [LARGE SCALE GENOMIC DNA]</scope>
    <source>
        <strain evidence="7 8">NRS-52</strain>
    </source>
</reference>
<keyword evidence="8" id="KW-1185">Reference proteome</keyword>
<dbReference type="RefSeq" id="WP_328277441.1">
    <property type="nucleotide sequence ID" value="NZ_JARTLD010000025.1"/>
</dbReference>
<dbReference type="SMART" id="SM00342">
    <property type="entry name" value="HTH_ARAC"/>
    <property type="match status" value="1"/>
</dbReference>
<gene>
    <name evidence="7" type="ORF">P9847_10070</name>
</gene>
<evidence type="ECO:0000259" key="5">
    <source>
        <dbReference type="PROSITE" id="PS01124"/>
    </source>
</evidence>
<dbReference type="Proteomes" id="UP001343257">
    <property type="component" value="Unassembled WGS sequence"/>
</dbReference>
<dbReference type="InterPro" id="IPR001789">
    <property type="entry name" value="Sig_transdc_resp-reg_receiver"/>
</dbReference>
<sequence>MSKYKAFIVDDEPLARLALREYISLASNDIEIIGEAGDGEEALKLIGERQDVDIVLADIQMPRMNGVQLLEALGAASFAKPPLTIMLSAFGDYDYVRQSFVLGAFDYMLKANLEEAYVAPVLQKTVEALDHRQNQSANPPDPDEDAEICSILHRLSVEEYASLANGEDENLRQQLERLRKYMGEKNQVAAVIRLSDAVQMDRIHRMILQTVQSVAGKNKHEAVCHVCRYDERQYNLFFTFPKPSSSMAVRRLSYVLLTDIKIRLKQFLNLNISVGISDAADGLQEWNRLFRQAERLSLLSYYLGYDRLFYPESEKRTTVTEEQWREEWPTAKTGLLQNLKEPDTAVWKREYERCCELLSGRFPSQPAQIRSELSDLIWSAGSLIYRKGITSEELNEAFPHPLEQVLKLDTWDETILWCEKYLEHLHGSLHPKAERAGIRLSPIVAKTKSILEKHYNEDIHLSVISQMVGVSESYLSKQFSKEVGINFIQYLTQLRIEKAKKGLENGMKIYEVAEMVGYVNPEHFSRIFKKMTGVSPLAYRRESE</sequence>
<dbReference type="Pfam" id="PF00072">
    <property type="entry name" value="Response_reg"/>
    <property type="match status" value="1"/>
</dbReference>
<feature type="modified residue" description="4-aspartylphosphate" evidence="4">
    <location>
        <position position="58"/>
    </location>
</feature>
<dbReference type="Pfam" id="PF12833">
    <property type="entry name" value="HTH_18"/>
    <property type="match status" value="1"/>
</dbReference>
<evidence type="ECO:0000313" key="7">
    <source>
        <dbReference type="EMBL" id="MED5017648.1"/>
    </source>
</evidence>
<dbReference type="PROSITE" id="PS00041">
    <property type="entry name" value="HTH_ARAC_FAMILY_1"/>
    <property type="match status" value="1"/>
</dbReference>
<feature type="domain" description="HTH araC/xylS-type" evidence="5">
    <location>
        <begin position="445"/>
        <end position="542"/>
    </location>
</feature>